<feature type="transmembrane region" description="Helical" evidence="1">
    <location>
        <begin position="323"/>
        <end position="342"/>
    </location>
</feature>
<feature type="domain" description="Glycosyltransferase 2-like" evidence="2">
    <location>
        <begin position="35"/>
        <end position="140"/>
    </location>
</feature>
<keyword evidence="4" id="KW-1185">Reference proteome</keyword>
<proteinExistence type="predicted"/>
<evidence type="ECO:0000313" key="4">
    <source>
        <dbReference type="Proteomes" id="UP001206821"/>
    </source>
</evidence>
<dbReference type="PANTHER" id="PTHR43646:SF3">
    <property type="entry name" value="SLR1566 PROTEIN"/>
    <property type="match status" value="1"/>
</dbReference>
<reference evidence="3 4" key="1">
    <citation type="submission" date="2022-07" db="EMBL/GenBank/DDBJ databases">
        <title>Genomic and pangenome structural analysis of the polyextremophile Exiguobacterium.</title>
        <authorList>
            <person name="Shen L."/>
        </authorList>
    </citation>
    <scope>NUCLEOTIDE SEQUENCE [LARGE SCALE GENOMIC DNA]</scope>
    <source>
        <strain evidence="3 4">12_1</strain>
    </source>
</reference>
<keyword evidence="1" id="KW-0812">Transmembrane</keyword>
<dbReference type="EMBL" id="JANIEK010000045">
    <property type="protein sequence ID" value="MCT4796024.1"/>
    <property type="molecule type" value="Genomic_DNA"/>
</dbReference>
<dbReference type="Pfam" id="PF00535">
    <property type="entry name" value="Glycos_transf_2"/>
    <property type="match status" value="1"/>
</dbReference>
<name>A0ABT2KYL8_9BACL</name>
<organism evidence="3 4">
    <name type="scientific">Exiguobacterium alkaliphilum</name>
    <dbReference type="NCBI Taxonomy" id="1428684"/>
    <lineage>
        <taxon>Bacteria</taxon>
        <taxon>Bacillati</taxon>
        <taxon>Bacillota</taxon>
        <taxon>Bacilli</taxon>
        <taxon>Bacillales</taxon>
        <taxon>Bacillales Family XII. Incertae Sedis</taxon>
        <taxon>Exiguobacterium</taxon>
    </lineage>
</organism>
<evidence type="ECO:0000259" key="2">
    <source>
        <dbReference type="Pfam" id="PF00535"/>
    </source>
</evidence>
<gene>
    <name evidence="3" type="ORF">NQG31_10720</name>
</gene>
<keyword evidence="1" id="KW-0472">Membrane</keyword>
<accession>A0ABT2KYL8</accession>
<keyword evidence="1" id="KW-1133">Transmembrane helix</keyword>
<evidence type="ECO:0000313" key="3">
    <source>
        <dbReference type="EMBL" id="MCT4796024.1"/>
    </source>
</evidence>
<dbReference type="PANTHER" id="PTHR43646">
    <property type="entry name" value="GLYCOSYLTRANSFERASE"/>
    <property type="match status" value="1"/>
</dbReference>
<dbReference type="Proteomes" id="UP001206821">
    <property type="component" value="Unassembled WGS sequence"/>
</dbReference>
<protein>
    <submittedName>
        <fullName evidence="3">Glycosyltransferase</fullName>
    </submittedName>
</protein>
<dbReference type="InterPro" id="IPR029044">
    <property type="entry name" value="Nucleotide-diphossugar_trans"/>
</dbReference>
<evidence type="ECO:0000256" key="1">
    <source>
        <dbReference type="SAM" id="Phobius"/>
    </source>
</evidence>
<sequence length="355" mass="40281">MILFALTFCMLVFTLVNLLFLRPLTKPVASPPTAVCIPLRNEERNVPKLIASLKEAVPRESHVYLFEDRSDDGTYAALVQSIADDPRFTIFRGVPLPEGWAGKVHACHQLASRTTEPYLLFLDADVTIDPTFIDRLHGTRLREGVVFLSGFPRFPTPTWLGKLLIPMQHVLIAQHLPLFWRKVRHPAFAAANGMNVLVERTSYDEVGGHASIHNSLIDDIDLCREFKRRKKLTSLVQVSPYITCDMYATNEEVWNGFSKNVFKGMNESVGIALYFFLYYGVQASAFVALLVRPDWYSLGAVLCVLLARLAIDLKSGGRQFWLHPFSLIAYLALLASAVIRKWRRQPITWKGRMYP</sequence>
<feature type="transmembrane region" description="Helical" evidence="1">
    <location>
        <begin position="271"/>
        <end position="290"/>
    </location>
</feature>
<dbReference type="Gene3D" id="3.90.550.10">
    <property type="entry name" value="Spore Coat Polysaccharide Biosynthesis Protein SpsA, Chain A"/>
    <property type="match status" value="1"/>
</dbReference>
<comment type="caution">
    <text evidence="3">The sequence shown here is derived from an EMBL/GenBank/DDBJ whole genome shotgun (WGS) entry which is preliminary data.</text>
</comment>
<dbReference type="InterPro" id="IPR001173">
    <property type="entry name" value="Glyco_trans_2-like"/>
</dbReference>
<dbReference type="SUPFAM" id="SSF53448">
    <property type="entry name" value="Nucleotide-diphospho-sugar transferases"/>
    <property type="match status" value="1"/>
</dbReference>
<dbReference type="RefSeq" id="WP_034817749.1">
    <property type="nucleotide sequence ID" value="NZ_JANIEK010000045.1"/>
</dbReference>